<dbReference type="Proteomes" id="UP000218595">
    <property type="component" value="Chromosome"/>
</dbReference>
<gene>
    <name evidence="2" type="ORF">LAB08_R04160</name>
</gene>
<proteinExistence type="predicted"/>
<evidence type="ECO:0000313" key="2">
    <source>
        <dbReference type="EMBL" id="BCX65811.1"/>
    </source>
</evidence>
<keyword evidence="3" id="KW-1185">Reference proteome</keyword>
<reference evidence="2 3" key="1">
    <citation type="submission" date="2016-04" db="EMBL/GenBank/DDBJ databases">
        <title>Complete genome sequence of Pseudomonas sp. LAB-08 isolated from TCE contaminated aquifer soil.</title>
        <authorList>
            <person name="Dohra H."/>
            <person name="Suzuki K."/>
            <person name="Fatma A."/>
            <person name="Inuzuka Y."/>
            <person name="Honjo M."/>
            <person name="Tashiro Y."/>
            <person name="Futamata H."/>
        </authorList>
    </citation>
    <scope>NUCLEOTIDE SEQUENCE [LARGE SCALE GENOMIC DNA]</scope>
    <source>
        <strain evidence="2 3">LAB-08</strain>
    </source>
</reference>
<feature type="domain" description="DUF4123" evidence="1">
    <location>
        <begin position="23"/>
        <end position="135"/>
    </location>
</feature>
<dbReference type="EMBL" id="AP017423">
    <property type="protein sequence ID" value="BCX65811.1"/>
    <property type="molecule type" value="Genomic_DNA"/>
</dbReference>
<dbReference type="Pfam" id="PF13503">
    <property type="entry name" value="DUF4123"/>
    <property type="match status" value="1"/>
</dbReference>
<evidence type="ECO:0000259" key="1">
    <source>
        <dbReference type="Pfam" id="PF13503"/>
    </source>
</evidence>
<name>A0ABM7RTP6_9PSED</name>
<protein>
    <submittedName>
        <fullName evidence="2">DUF4123 domain-containing protein</fullName>
    </submittedName>
</protein>
<organism evidence="2 3">
    <name type="scientific">Pseudomonas izuensis</name>
    <dbReference type="NCBI Taxonomy" id="2684212"/>
    <lineage>
        <taxon>Bacteria</taxon>
        <taxon>Pseudomonadati</taxon>
        <taxon>Pseudomonadota</taxon>
        <taxon>Gammaproteobacteria</taxon>
        <taxon>Pseudomonadales</taxon>
        <taxon>Pseudomonadaceae</taxon>
        <taxon>Pseudomonas</taxon>
    </lineage>
</organism>
<dbReference type="RefSeq" id="WP_096513754.1">
    <property type="nucleotide sequence ID" value="NZ_AP017423.2"/>
</dbReference>
<evidence type="ECO:0000313" key="3">
    <source>
        <dbReference type="Proteomes" id="UP000218595"/>
    </source>
</evidence>
<accession>A0ABM7RTP6</accession>
<dbReference type="InterPro" id="IPR025391">
    <property type="entry name" value="DUF4123"/>
</dbReference>
<sequence length="245" mass="27464">MQSDFLSPHVWLERQPPKPWEQLFAIFSSASAAEPFEAWRRLTSARMASPIWSETAYAGWVAVMPYVATVAMDSEFLQWVATTASRDWGWLAVSSASQQALVEHLRSLTQVTLPNGSRAFFRFWDGRYVLPMLQCGEVDCAQLLPVIGRCWINGQAVEIGGGGQGATKVFPWWEVPETLLQRFGDGDDSTRISNLVQWLGEEQPDVFEAFSESVLRCKVANFLAGPDLPSIPKTELLAYLMEELD</sequence>